<evidence type="ECO:0000256" key="2">
    <source>
        <dbReference type="ARBA" id="ARBA00022692"/>
    </source>
</evidence>
<evidence type="ECO:0000256" key="4">
    <source>
        <dbReference type="ARBA" id="ARBA00023136"/>
    </source>
</evidence>
<reference evidence="7 8" key="1">
    <citation type="journal article" date="2014" name="Nature">
        <title>The genome of the recently domesticated crop plant sugar beet (Beta vulgaris).</title>
        <authorList>
            <person name="Dohm J.C."/>
            <person name="Minoche A.E."/>
            <person name="Holtgrawe D."/>
            <person name="Capella-Gutierrez S."/>
            <person name="Zakrzewski F."/>
            <person name="Tafer H."/>
            <person name="Rupp O."/>
            <person name="Sorensen T.R."/>
            <person name="Stracke R."/>
            <person name="Reinhardt R."/>
            <person name="Goesmann A."/>
            <person name="Kraft T."/>
            <person name="Schulz B."/>
            <person name="Stadler P.F."/>
            <person name="Schmidt T."/>
            <person name="Gabaldon T."/>
            <person name="Lehrach H."/>
            <person name="Weisshaar B."/>
            <person name="Himmelbauer H."/>
        </authorList>
    </citation>
    <scope>NUCLEOTIDE SEQUENCE [LARGE SCALE GENOMIC DNA]</scope>
    <source>
        <tissue evidence="7">Taproot</tissue>
    </source>
</reference>
<dbReference type="eggNOG" id="ENOG502S0SZ">
    <property type="taxonomic scope" value="Eukaryota"/>
</dbReference>
<dbReference type="PANTHER" id="PTHR31234:SF69">
    <property type="entry name" value="EXPRESSED PROTEIN"/>
    <property type="match status" value="1"/>
</dbReference>
<proteinExistence type="predicted"/>
<name>A0A0J8BB87_BETVV</name>
<accession>A0A0J8BB87</accession>
<keyword evidence="4 5" id="KW-0472">Membrane</keyword>
<dbReference type="Gramene" id="KMS98639">
    <property type="protein sequence ID" value="KMS98639"/>
    <property type="gene ID" value="BVRB_3g070370"/>
</dbReference>
<evidence type="ECO:0000313" key="8">
    <source>
        <dbReference type="Proteomes" id="UP000035740"/>
    </source>
</evidence>
<keyword evidence="3 5" id="KW-1133">Transmembrane helix</keyword>
<dbReference type="GO" id="GO:0098542">
    <property type="term" value="P:defense response to other organism"/>
    <property type="evidence" value="ECO:0007669"/>
    <property type="project" value="InterPro"/>
</dbReference>
<dbReference type="InterPro" id="IPR044839">
    <property type="entry name" value="NDR1-like"/>
</dbReference>
<dbReference type="GO" id="GO:0016020">
    <property type="term" value="C:membrane"/>
    <property type="evidence" value="ECO:0007669"/>
    <property type="project" value="UniProtKB-SubCell"/>
</dbReference>
<evidence type="ECO:0000259" key="6">
    <source>
        <dbReference type="Pfam" id="PF03168"/>
    </source>
</evidence>
<gene>
    <name evidence="7" type="ORF">BVRB_3g070370</name>
</gene>
<evidence type="ECO:0000313" key="7">
    <source>
        <dbReference type="EMBL" id="KMS98639.1"/>
    </source>
</evidence>
<evidence type="ECO:0000256" key="3">
    <source>
        <dbReference type="ARBA" id="ARBA00022989"/>
    </source>
</evidence>
<dbReference type="PANTHER" id="PTHR31234">
    <property type="entry name" value="LATE EMBRYOGENESIS ABUNDANT (LEA) HYDROXYPROLINE-RICH GLYCOPROTEIN FAMILY"/>
    <property type="match status" value="1"/>
</dbReference>
<organism evidence="7 8">
    <name type="scientific">Beta vulgaris subsp. vulgaris</name>
    <name type="common">Beet</name>
    <dbReference type="NCBI Taxonomy" id="3555"/>
    <lineage>
        <taxon>Eukaryota</taxon>
        <taxon>Viridiplantae</taxon>
        <taxon>Streptophyta</taxon>
        <taxon>Embryophyta</taxon>
        <taxon>Tracheophyta</taxon>
        <taxon>Spermatophyta</taxon>
        <taxon>Magnoliopsida</taxon>
        <taxon>eudicotyledons</taxon>
        <taxon>Gunneridae</taxon>
        <taxon>Pentapetalae</taxon>
        <taxon>Caryophyllales</taxon>
        <taxon>Chenopodiaceae</taxon>
        <taxon>Betoideae</taxon>
        <taxon>Beta</taxon>
    </lineage>
</organism>
<dbReference type="OMA" id="IKVHPVP"/>
<keyword evidence="2 5" id="KW-0812">Transmembrane</keyword>
<keyword evidence="8" id="KW-1185">Reference proteome</keyword>
<comment type="subcellular location">
    <subcellularLocation>
        <location evidence="1">Membrane</location>
        <topology evidence="1">Single-pass membrane protein</topology>
    </subcellularLocation>
</comment>
<dbReference type="OrthoDB" id="1414122at2759"/>
<evidence type="ECO:0000256" key="1">
    <source>
        <dbReference type="ARBA" id="ARBA00004167"/>
    </source>
</evidence>
<evidence type="ECO:0000256" key="5">
    <source>
        <dbReference type="SAM" id="Phobius"/>
    </source>
</evidence>
<dbReference type="Pfam" id="PF03168">
    <property type="entry name" value="LEA_2"/>
    <property type="match status" value="1"/>
</dbReference>
<feature type="transmembrane region" description="Helical" evidence="5">
    <location>
        <begin position="43"/>
        <end position="61"/>
    </location>
</feature>
<protein>
    <recommendedName>
        <fullName evidence="6">Late embryogenesis abundant protein LEA-2 subgroup domain-containing protein</fullName>
    </recommendedName>
</protein>
<dbReference type="Proteomes" id="UP000035740">
    <property type="component" value="Unassembled WGS sequence"/>
</dbReference>
<sequence>MESRKLLESQPLIPPSNPQTRNYIVLNLPFNLPAWDPPLRKKIYRTSLIILILTTLFYLLWPSCPDVGIVRTTLHHVKFQTHPHIAVNVSLDATVRVRNRAVYTMNYDRLDVAIGYRGKELGPVVSGGGHVRAKGSSYVKTKMEFYEVEVGWELIYLLEDLAKGFVQFDTVTQFDGSFGFSFFQVPLKAKISCEIVVNMKQQTNTQNCYPELDDTRNA</sequence>
<feature type="domain" description="Late embryogenesis abundant protein LEA-2 subgroup" evidence="6">
    <location>
        <begin position="94"/>
        <end position="188"/>
    </location>
</feature>
<dbReference type="AlphaFoldDB" id="A0A0J8BB87"/>
<dbReference type="InterPro" id="IPR004864">
    <property type="entry name" value="LEA_2"/>
</dbReference>
<dbReference type="KEGG" id="bvg:104906954"/>
<dbReference type="EMBL" id="KQ090248">
    <property type="protein sequence ID" value="KMS98639.1"/>
    <property type="molecule type" value="Genomic_DNA"/>
</dbReference>